<evidence type="ECO:0000313" key="2">
    <source>
        <dbReference type="Proteomes" id="UP000001631"/>
    </source>
</evidence>
<keyword evidence="2" id="KW-1185">Reference proteome</keyword>
<sequence length="194" mass="21178">MNKGNVFRIAPNARIRWGWNTFIICGISVYMNSSLLAGRDSNINAILCIDSGLLESVSIPPSNESYITLGHGAFSLTILYVLSVIRRNACQEGRVILVPGKPPDRRVAFIGSIGGFLRRAPGFTQDQGGSRLTVHDRHISNKNPPLRRKHHVSSRAVVSAEIAIVRSYSCGINIIGAKRHKPVLLASTCLPPEL</sequence>
<dbReference type="HOGENOM" id="CLU_1402071_0_0_1"/>
<gene>
    <name evidence="1" type="ORF">HCBG_01510</name>
</gene>
<dbReference type="AlphaFoldDB" id="C0NF44"/>
<organism evidence="1 2">
    <name type="scientific">Ajellomyces capsulatus (strain G186AR / H82 / ATCC MYA-2454 / RMSCC 2432)</name>
    <name type="common">Darling's disease fungus</name>
    <name type="synonym">Histoplasma capsulatum</name>
    <dbReference type="NCBI Taxonomy" id="447093"/>
    <lineage>
        <taxon>Eukaryota</taxon>
        <taxon>Fungi</taxon>
        <taxon>Dikarya</taxon>
        <taxon>Ascomycota</taxon>
        <taxon>Pezizomycotina</taxon>
        <taxon>Eurotiomycetes</taxon>
        <taxon>Eurotiomycetidae</taxon>
        <taxon>Onygenales</taxon>
        <taxon>Ajellomycetaceae</taxon>
        <taxon>Histoplasma</taxon>
    </lineage>
</organism>
<protein>
    <submittedName>
        <fullName evidence="1">Uncharacterized protein</fullName>
    </submittedName>
</protein>
<dbReference type="InParanoid" id="C0NF44"/>
<name>C0NF44_AJECG</name>
<dbReference type="GeneID" id="69034527"/>
<dbReference type="Proteomes" id="UP000001631">
    <property type="component" value="Unassembled WGS sequence"/>
</dbReference>
<dbReference type="EMBL" id="GG663364">
    <property type="protein sequence ID" value="EEH09865.1"/>
    <property type="molecule type" value="Genomic_DNA"/>
</dbReference>
<accession>C0NF44</accession>
<evidence type="ECO:0000313" key="1">
    <source>
        <dbReference type="EMBL" id="EEH09865.1"/>
    </source>
</evidence>
<proteinExistence type="predicted"/>
<dbReference type="RefSeq" id="XP_045290346.1">
    <property type="nucleotide sequence ID" value="XM_045428560.1"/>
</dbReference>
<reference evidence="1" key="1">
    <citation type="submission" date="2009-02" db="EMBL/GenBank/DDBJ databases">
        <title>The Genome Sequence of Ajellomyces capsulatus strain G186AR.</title>
        <authorList>
            <consortium name="The Broad Institute Genome Sequencing Platform"/>
            <person name="Champion M."/>
            <person name="Cuomo C."/>
            <person name="Ma L.-J."/>
            <person name="Henn M.R."/>
            <person name="Sil A."/>
            <person name="Goldman B."/>
            <person name="Young S.K."/>
            <person name="Kodira C.D."/>
            <person name="Zeng Q."/>
            <person name="Koehrsen M."/>
            <person name="Alvarado L."/>
            <person name="Berlin A."/>
            <person name="Borenstein D."/>
            <person name="Chen Z."/>
            <person name="Engels R."/>
            <person name="Freedman E."/>
            <person name="Gellesch M."/>
            <person name="Goldberg J."/>
            <person name="Griggs A."/>
            <person name="Gujja S."/>
            <person name="Heiman D."/>
            <person name="Hepburn T."/>
            <person name="Howarth C."/>
            <person name="Jen D."/>
            <person name="Larson L."/>
            <person name="Lewis B."/>
            <person name="Mehta T."/>
            <person name="Park D."/>
            <person name="Pearson M."/>
            <person name="Roberts A."/>
            <person name="Saif S."/>
            <person name="Shea T."/>
            <person name="Shenoy N."/>
            <person name="Sisk P."/>
            <person name="Stolte C."/>
            <person name="Sykes S."/>
            <person name="Walk T."/>
            <person name="White J."/>
            <person name="Yandava C."/>
            <person name="Klein B."/>
            <person name="McEwen J.G."/>
            <person name="Puccia R."/>
            <person name="Goldman G.H."/>
            <person name="Felipe M.S."/>
            <person name="Nino-Vega G."/>
            <person name="San-Blas G."/>
            <person name="Taylor J."/>
            <person name="Mendoza L."/>
            <person name="Galagan J."/>
            <person name="Nusbaum C."/>
            <person name="Birren B."/>
        </authorList>
    </citation>
    <scope>NUCLEOTIDE SEQUENCE</scope>
    <source>
        <strain evidence="1">G186AR</strain>
    </source>
</reference>